<evidence type="ECO:0000259" key="1">
    <source>
        <dbReference type="Pfam" id="PF01408"/>
    </source>
</evidence>
<gene>
    <name evidence="3" type="primary">iolG_7</name>
    <name evidence="3" type="ORF">PAESOLCIP111_00277</name>
</gene>
<protein>
    <submittedName>
        <fullName evidence="3">Myo-inositol 2-dehydrogenase</fullName>
        <ecNumber evidence="3">1.1.1.18</ecNumber>
    </submittedName>
</protein>
<keyword evidence="3" id="KW-0560">Oxidoreductase</keyword>
<dbReference type="InterPro" id="IPR052515">
    <property type="entry name" value="Gfo/Idh/MocA_Oxidoreductase"/>
</dbReference>
<accession>A0A916JS60</accession>
<dbReference type="GO" id="GO:0000166">
    <property type="term" value="F:nucleotide binding"/>
    <property type="evidence" value="ECO:0007669"/>
    <property type="project" value="InterPro"/>
</dbReference>
<dbReference type="GO" id="GO:0050112">
    <property type="term" value="F:inositol 2-dehydrogenase (NAD+) activity"/>
    <property type="evidence" value="ECO:0007669"/>
    <property type="project" value="UniProtKB-EC"/>
</dbReference>
<sequence length="322" mass="35277">MTLQIGFIGTGGIAKNHLGNLAKMEGVTVSAFCDIALERAEQAARQWSDAKAFTSISDMLDDRKLDGVYICIPPMAHGEAEQSLIEREIPFLVEKPLGIDRALPARIAEQIKAKRLTTSVGFHWRYHDSTRKALQLLSDSEAGMALGYWMGGMPMVPWWRVQQGSGGQFVEQTTHITDLLRYLCGDVTEVYAAYGQRVMHRKVEGTDVADVGTVTMKLRSGMVATVSNTCLLPVGHHVGLDLYTDQGILEIRGGNLKEIRKDRVTEYKSSTNAYFAEDAAFLKAIRTGDPSGILSTYEDAIKTHEVTIAANESAASGLPVKL</sequence>
<dbReference type="InterPro" id="IPR055170">
    <property type="entry name" value="GFO_IDH_MocA-like_dom"/>
</dbReference>
<dbReference type="PANTHER" id="PTHR43249">
    <property type="entry name" value="UDP-N-ACETYL-2-AMINO-2-DEOXY-D-GLUCURONATE OXIDASE"/>
    <property type="match status" value="1"/>
</dbReference>
<organism evidence="3 4">
    <name type="scientific">Paenibacillus solanacearum</name>
    <dbReference type="NCBI Taxonomy" id="2048548"/>
    <lineage>
        <taxon>Bacteria</taxon>
        <taxon>Bacillati</taxon>
        <taxon>Bacillota</taxon>
        <taxon>Bacilli</taxon>
        <taxon>Bacillales</taxon>
        <taxon>Paenibacillaceae</taxon>
        <taxon>Paenibacillus</taxon>
    </lineage>
</organism>
<dbReference type="PANTHER" id="PTHR43249:SF1">
    <property type="entry name" value="D-GLUCOSIDE 3-DEHYDROGENASE"/>
    <property type="match status" value="1"/>
</dbReference>
<feature type="domain" description="GFO/IDH/MocA-like oxidoreductase" evidence="2">
    <location>
        <begin position="157"/>
        <end position="249"/>
    </location>
</feature>
<dbReference type="EMBL" id="CAJVAS010000001">
    <property type="protein sequence ID" value="CAG7599015.1"/>
    <property type="molecule type" value="Genomic_DNA"/>
</dbReference>
<feature type="domain" description="Gfo/Idh/MocA-like oxidoreductase N-terminal" evidence="1">
    <location>
        <begin position="4"/>
        <end position="121"/>
    </location>
</feature>
<dbReference type="EC" id="1.1.1.18" evidence="3"/>
<name>A0A916JS60_9BACL</name>
<evidence type="ECO:0000313" key="3">
    <source>
        <dbReference type="EMBL" id="CAG7599015.1"/>
    </source>
</evidence>
<dbReference type="Pfam" id="PF22725">
    <property type="entry name" value="GFO_IDH_MocA_C3"/>
    <property type="match status" value="1"/>
</dbReference>
<proteinExistence type="predicted"/>
<dbReference type="Pfam" id="PF01408">
    <property type="entry name" value="GFO_IDH_MocA"/>
    <property type="match status" value="1"/>
</dbReference>
<dbReference type="AlphaFoldDB" id="A0A916JS60"/>
<comment type="caution">
    <text evidence="3">The sequence shown here is derived from an EMBL/GenBank/DDBJ whole genome shotgun (WGS) entry which is preliminary data.</text>
</comment>
<dbReference type="Proteomes" id="UP000693672">
    <property type="component" value="Unassembled WGS sequence"/>
</dbReference>
<keyword evidence="4" id="KW-1185">Reference proteome</keyword>
<dbReference type="InterPro" id="IPR000683">
    <property type="entry name" value="Gfo/Idh/MocA-like_OxRdtase_N"/>
</dbReference>
<dbReference type="RefSeq" id="WP_218090097.1">
    <property type="nucleotide sequence ID" value="NZ_CAJVAS010000001.1"/>
</dbReference>
<evidence type="ECO:0000313" key="4">
    <source>
        <dbReference type="Proteomes" id="UP000693672"/>
    </source>
</evidence>
<evidence type="ECO:0000259" key="2">
    <source>
        <dbReference type="Pfam" id="PF22725"/>
    </source>
</evidence>
<reference evidence="3" key="1">
    <citation type="submission" date="2021-06" db="EMBL/GenBank/DDBJ databases">
        <authorList>
            <person name="Criscuolo A."/>
        </authorList>
    </citation>
    <scope>NUCLEOTIDE SEQUENCE</scope>
    <source>
        <strain evidence="3">CIP111600</strain>
    </source>
</reference>